<gene>
    <name evidence="1" type="ORF">BDN72DRAFT_906545</name>
</gene>
<accession>A0ACD2ZYZ1</accession>
<keyword evidence="2" id="KW-1185">Reference proteome</keyword>
<name>A0ACD2ZYZ1_9AGAR</name>
<dbReference type="Proteomes" id="UP000308600">
    <property type="component" value="Unassembled WGS sequence"/>
</dbReference>
<evidence type="ECO:0000313" key="2">
    <source>
        <dbReference type="Proteomes" id="UP000308600"/>
    </source>
</evidence>
<reference evidence="1 2" key="1">
    <citation type="journal article" date="2019" name="Nat. Ecol. Evol.">
        <title>Megaphylogeny resolves global patterns of mushroom evolution.</title>
        <authorList>
            <person name="Varga T."/>
            <person name="Krizsan K."/>
            <person name="Foldi C."/>
            <person name="Dima B."/>
            <person name="Sanchez-Garcia M."/>
            <person name="Sanchez-Ramirez S."/>
            <person name="Szollosi G.J."/>
            <person name="Szarkandi J.G."/>
            <person name="Papp V."/>
            <person name="Albert L."/>
            <person name="Andreopoulos W."/>
            <person name="Angelini C."/>
            <person name="Antonin V."/>
            <person name="Barry K.W."/>
            <person name="Bougher N.L."/>
            <person name="Buchanan P."/>
            <person name="Buyck B."/>
            <person name="Bense V."/>
            <person name="Catcheside P."/>
            <person name="Chovatia M."/>
            <person name="Cooper J."/>
            <person name="Damon W."/>
            <person name="Desjardin D."/>
            <person name="Finy P."/>
            <person name="Geml J."/>
            <person name="Haridas S."/>
            <person name="Hughes K."/>
            <person name="Justo A."/>
            <person name="Karasinski D."/>
            <person name="Kautmanova I."/>
            <person name="Kiss B."/>
            <person name="Kocsube S."/>
            <person name="Kotiranta H."/>
            <person name="LaButti K.M."/>
            <person name="Lechner B.E."/>
            <person name="Liimatainen K."/>
            <person name="Lipzen A."/>
            <person name="Lukacs Z."/>
            <person name="Mihaltcheva S."/>
            <person name="Morgado L.N."/>
            <person name="Niskanen T."/>
            <person name="Noordeloos M.E."/>
            <person name="Ohm R.A."/>
            <person name="Ortiz-Santana B."/>
            <person name="Ovrebo C."/>
            <person name="Racz N."/>
            <person name="Riley R."/>
            <person name="Savchenko A."/>
            <person name="Shiryaev A."/>
            <person name="Soop K."/>
            <person name="Spirin V."/>
            <person name="Szebenyi C."/>
            <person name="Tomsovsky M."/>
            <person name="Tulloss R.E."/>
            <person name="Uehling J."/>
            <person name="Grigoriev I.V."/>
            <person name="Vagvolgyi C."/>
            <person name="Papp T."/>
            <person name="Martin F.M."/>
            <person name="Miettinen O."/>
            <person name="Hibbett D.S."/>
            <person name="Nagy L.G."/>
        </authorList>
    </citation>
    <scope>NUCLEOTIDE SEQUENCE [LARGE SCALE GENOMIC DNA]</scope>
    <source>
        <strain evidence="1 2">NL-1719</strain>
    </source>
</reference>
<sequence length="430" mass="47263">MVFWKSISVPRPGRLSKKAKSQPGKPQVSPIKAGGLRPTATPSTSAAKSKSSVTVTKAPATPLTAVKIRSQYGGLVDEDEDATHSECSDGNIQAGPIAIKVERNPEVPTPQPRRKTSQKVSARDLPGNIRSLWSTKFIPTLRVFIAHHKSDNPFVATSPAQIIQKVFAKVYPGIPKAEVSKILPGTPIHKLAWQSTWNFHTVFRTASKTVVKGFFSDEAEFPDSESIKAWVKKHVPRNPTVSTPNSYHWRSYEDDQPKTGRYEHPVVLLTLSLALLRYTKNVPRESWLDSKFPYAAIALTLCALERAFNLYRSTGELDLKLNTDKKNAFSEKRWSSTAISYMQALKKLDSKKLERIVAGAQEYVTRLSLNDDPGDDSDGSGSELDNNGVDGRACVEESDPEVDEGNADSGNNVGVGNGDDANDGLEYRDD</sequence>
<evidence type="ECO:0000313" key="1">
    <source>
        <dbReference type="EMBL" id="TFK58645.1"/>
    </source>
</evidence>
<dbReference type="EMBL" id="ML209258">
    <property type="protein sequence ID" value="TFK58645.1"/>
    <property type="molecule type" value="Genomic_DNA"/>
</dbReference>
<protein>
    <submittedName>
        <fullName evidence="1">Uncharacterized protein</fullName>
    </submittedName>
</protein>
<proteinExistence type="predicted"/>
<organism evidence="1 2">
    <name type="scientific">Pluteus cervinus</name>
    <dbReference type="NCBI Taxonomy" id="181527"/>
    <lineage>
        <taxon>Eukaryota</taxon>
        <taxon>Fungi</taxon>
        <taxon>Dikarya</taxon>
        <taxon>Basidiomycota</taxon>
        <taxon>Agaricomycotina</taxon>
        <taxon>Agaricomycetes</taxon>
        <taxon>Agaricomycetidae</taxon>
        <taxon>Agaricales</taxon>
        <taxon>Pluteineae</taxon>
        <taxon>Pluteaceae</taxon>
        <taxon>Pluteus</taxon>
    </lineage>
</organism>